<feature type="transmembrane region" description="Helical" evidence="1">
    <location>
        <begin position="44"/>
        <end position="63"/>
    </location>
</feature>
<keyword evidence="1" id="KW-1133">Transmembrane helix</keyword>
<dbReference type="RefSeq" id="WP_161438958.1">
    <property type="nucleotide sequence ID" value="NZ_CAWQCL010000067.1"/>
</dbReference>
<dbReference type="GO" id="GO:0005886">
    <property type="term" value="C:plasma membrane"/>
    <property type="evidence" value="ECO:0007669"/>
    <property type="project" value="TreeGrafter"/>
</dbReference>
<dbReference type="PANTHER" id="PTHR34980">
    <property type="entry name" value="INNER MEMBRANE PROTEIN-RELATED-RELATED"/>
    <property type="match status" value="1"/>
</dbReference>
<dbReference type="InterPro" id="IPR008523">
    <property type="entry name" value="DUF805"/>
</dbReference>
<keyword evidence="3" id="KW-1185">Reference proteome</keyword>
<reference evidence="2" key="1">
    <citation type="submission" date="2020-08" db="EMBL/GenBank/DDBJ databases">
        <title>Genome Sequencing and Pan-Genome Analysis of Migratory bird Vibrio Strains, Inner Mongolia.</title>
        <authorList>
            <person name="Zheng L."/>
        </authorList>
    </citation>
    <scope>NUCLEOTIDE SEQUENCE</scope>
    <source>
        <strain evidence="2">M13F</strain>
    </source>
</reference>
<accession>A0A9X0RC04</accession>
<evidence type="ECO:0000256" key="1">
    <source>
        <dbReference type="SAM" id="Phobius"/>
    </source>
</evidence>
<protein>
    <submittedName>
        <fullName evidence="2">DUF805 domain-containing protein</fullName>
    </submittedName>
</protein>
<feature type="transmembrane region" description="Helical" evidence="1">
    <location>
        <begin position="108"/>
        <end position="128"/>
    </location>
</feature>
<keyword evidence="1" id="KW-0472">Membrane</keyword>
<name>A0A9X0RC04_VIBME</name>
<dbReference type="AlphaFoldDB" id="A0A9X0RC04"/>
<proteinExistence type="predicted"/>
<feature type="transmembrane region" description="Helical" evidence="1">
    <location>
        <begin position="75"/>
        <end position="93"/>
    </location>
</feature>
<sequence>MPLTQLLFSFHGRIGRQTYWLWNLGYYLTIIVFMLTVSRWLPSFAAYLWPLLLLGLLLPDLAVTAKRWHDRDKSSWWLLLNLPLLLGRMGMPVGETAMATTPNWWETALALLALGCGSWILVECGFLAGKVTDNRFGKSPHTTNS</sequence>
<dbReference type="PANTHER" id="PTHR34980:SF1">
    <property type="entry name" value="INNER MEMBRANE PROTEIN"/>
    <property type="match status" value="1"/>
</dbReference>
<gene>
    <name evidence="2" type="ORF">H8Q88_12385</name>
</gene>
<dbReference type="Pfam" id="PF05656">
    <property type="entry name" value="DUF805"/>
    <property type="match status" value="1"/>
</dbReference>
<keyword evidence="1" id="KW-0812">Transmembrane</keyword>
<evidence type="ECO:0000313" key="2">
    <source>
        <dbReference type="EMBL" id="MBC5851700.1"/>
    </source>
</evidence>
<dbReference type="EMBL" id="JACRUP010000008">
    <property type="protein sequence ID" value="MBC5851700.1"/>
    <property type="molecule type" value="Genomic_DNA"/>
</dbReference>
<evidence type="ECO:0000313" key="3">
    <source>
        <dbReference type="Proteomes" id="UP000615796"/>
    </source>
</evidence>
<dbReference type="Proteomes" id="UP000615796">
    <property type="component" value="Unassembled WGS sequence"/>
</dbReference>
<organism evidence="2 3">
    <name type="scientific">Vibrio metschnikovii</name>
    <dbReference type="NCBI Taxonomy" id="28172"/>
    <lineage>
        <taxon>Bacteria</taxon>
        <taxon>Pseudomonadati</taxon>
        <taxon>Pseudomonadota</taxon>
        <taxon>Gammaproteobacteria</taxon>
        <taxon>Vibrionales</taxon>
        <taxon>Vibrionaceae</taxon>
        <taxon>Vibrio</taxon>
    </lineage>
</organism>
<comment type="caution">
    <text evidence="2">The sequence shown here is derived from an EMBL/GenBank/DDBJ whole genome shotgun (WGS) entry which is preliminary data.</text>
</comment>
<feature type="transmembrane region" description="Helical" evidence="1">
    <location>
        <begin position="20"/>
        <end position="38"/>
    </location>
</feature>